<organism evidence="1">
    <name type="scientific">marine metagenome</name>
    <dbReference type="NCBI Taxonomy" id="408172"/>
    <lineage>
        <taxon>unclassified sequences</taxon>
        <taxon>metagenomes</taxon>
        <taxon>ecological metagenomes</taxon>
    </lineage>
</organism>
<sequence>MKYLVVIANGLSDRPIAEKENKTPLQLADTPNLDQMVREGCSGSVQTTPENHHVGNEVSYLSLLGYDPTKYDIAPAYFDTLAMGVNLKDGEIPLCCDFVILQSSHNDMVMKDYTAGHLSCEESRNYLKALQDQISDYVVTFYPGFGSHNLMVLESEQFTTRLTPPNELIGEGIRKFMPEDDQFKDLIYIINQAQIILHNHPVNQQRKRENLDSVNSIWLWGNGKTGTLP</sequence>
<protein>
    <submittedName>
        <fullName evidence="1">Uncharacterized protein</fullName>
    </submittedName>
</protein>
<accession>A0A382PA82</accession>
<dbReference type="EMBL" id="UINC01105140">
    <property type="protein sequence ID" value="SVC68852.1"/>
    <property type="molecule type" value="Genomic_DNA"/>
</dbReference>
<evidence type="ECO:0000313" key="1">
    <source>
        <dbReference type="EMBL" id="SVC68852.1"/>
    </source>
</evidence>
<dbReference type="PANTHER" id="PTHR31209">
    <property type="entry name" value="COFACTOR-INDEPENDENT PHOSPHOGLYCERATE MUTASE"/>
    <property type="match status" value="1"/>
</dbReference>
<dbReference type="AlphaFoldDB" id="A0A382PA82"/>
<dbReference type="PANTHER" id="PTHR31209:SF4">
    <property type="entry name" value="2,3-BISPHOSPHOGLYCERATE-INDEPENDENT PHOSPHOGLYCERATE MUTASE"/>
    <property type="match status" value="1"/>
</dbReference>
<proteinExistence type="predicted"/>
<dbReference type="InterPro" id="IPR017850">
    <property type="entry name" value="Alkaline_phosphatase_core_sf"/>
</dbReference>
<dbReference type="InterPro" id="IPR004456">
    <property type="entry name" value="Pglycerate_mutase_ApgM"/>
</dbReference>
<dbReference type="GO" id="GO:0046872">
    <property type="term" value="F:metal ion binding"/>
    <property type="evidence" value="ECO:0007669"/>
    <property type="project" value="InterPro"/>
</dbReference>
<dbReference type="GO" id="GO:0006096">
    <property type="term" value="P:glycolytic process"/>
    <property type="evidence" value="ECO:0007669"/>
    <property type="project" value="UniProtKB-KW"/>
</dbReference>
<dbReference type="SUPFAM" id="SSF53649">
    <property type="entry name" value="Alkaline phosphatase-like"/>
    <property type="match status" value="1"/>
</dbReference>
<dbReference type="Gene3D" id="3.40.720.10">
    <property type="entry name" value="Alkaline Phosphatase, subunit A"/>
    <property type="match status" value="1"/>
</dbReference>
<feature type="non-terminal residue" evidence="1">
    <location>
        <position position="229"/>
    </location>
</feature>
<gene>
    <name evidence="1" type="ORF">METZ01_LOCUS321706</name>
</gene>
<reference evidence="1" key="1">
    <citation type="submission" date="2018-05" db="EMBL/GenBank/DDBJ databases">
        <authorList>
            <person name="Lanie J.A."/>
            <person name="Ng W.-L."/>
            <person name="Kazmierczak K.M."/>
            <person name="Andrzejewski T.M."/>
            <person name="Davidsen T.M."/>
            <person name="Wayne K.J."/>
            <person name="Tettelin H."/>
            <person name="Glass J.I."/>
            <person name="Rusch D."/>
            <person name="Podicherti R."/>
            <person name="Tsui H.-C.T."/>
            <person name="Winkler M.E."/>
        </authorList>
    </citation>
    <scope>NUCLEOTIDE SEQUENCE</scope>
</reference>
<dbReference type="GO" id="GO:0004619">
    <property type="term" value="F:phosphoglycerate mutase activity"/>
    <property type="evidence" value="ECO:0007669"/>
    <property type="project" value="UniProtKB-EC"/>
</dbReference>
<dbReference type="Pfam" id="PF10143">
    <property type="entry name" value="PhosphMutase"/>
    <property type="match status" value="1"/>
</dbReference>
<name>A0A382PA82_9ZZZZ</name>